<reference evidence="1" key="1">
    <citation type="submission" date="2020-05" db="EMBL/GenBank/DDBJ databases">
        <title>Mycena genomes resolve the evolution of fungal bioluminescence.</title>
        <authorList>
            <person name="Tsai I.J."/>
        </authorList>
    </citation>
    <scope>NUCLEOTIDE SEQUENCE</scope>
    <source>
        <strain evidence="1">160909Yilan</strain>
    </source>
</reference>
<proteinExistence type="predicted"/>
<name>A0A8H6Y3N3_9AGAR</name>
<dbReference type="Proteomes" id="UP000623467">
    <property type="component" value="Unassembled WGS sequence"/>
</dbReference>
<evidence type="ECO:0000313" key="1">
    <source>
        <dbReference type="EMBL" id="KAF7351366.1"/>
    </source>
</evidence>
<dbReference type="AlphaFoldDB" id="A0A8H6Y3N3"/>
<gene>
    <name evidence="1" type="ORF">MSAN_01568100</name>
</gene>
<evidence type="ECO:0000313" key="2">
    <source>
        <dbReference type="Proteomes" id="UP000623467"/>
    </source>
</evidence>
<dbReference type="EMBL" id="JACAZH010000013">
    <property type="protein sequence ID" value="KAF7351366.1"/>
    <property type="molecule type" value="Genomic_DNA"/>
</dbReference>
<dbReference type="OrthoDB" id="3051145at2759"/>
<accession>A0A8H6Y3N3</accession>
<sequence>MATLLRGGEYILFCNHRTLECWSVRCSKLFWVYPKNGPKSTIQEYDADVIDGGAGVNIIVSERNRELGSSRLQIVKLDFGSGISTPLFLSEAPRQCRFSEPKICGDIAVVYFLESTRQSSSPNPRLINWKTKDHLELTSPTFQLTVIPILNYILVLSNILPGGPKVSILDNSAFSSHWRNVAMHPTPNKVPISELEFLLQESITFHDLPSLTLWGTIELFAYESPLQDETYRVWALMRDGQQNHLATKNSGGFNDRQPSCALKYILLGTQDIRFLEQILYFGAFGHDRGESSDGGIVSDLSYIHISTYSGALTCIDTTGNRVLISYYK</sequence>
<comment type="caution">
    <text evidence="1">The sequence shown here is derived from an EMBL/GenBank/DDBJ whole genome shotgun (WGS) entry which is preliminary data.</text>
</comment>
<keyword evidence="2" id="KW-1185">Reference proteome</keyword>
<organism evidence="1 2">
    <name type="scientific">Mycena sanguinolenta</name>
    <dbReference type="NCBI Taxonomy" id="230812"/>
    <lineage>
        <taxon>Eukaryota</taxon>
        <taxon>Fungi</taxon>
        <taxon>Dikarya</taxon>
        <taxon>Basidiomycota</taxon>
        <taxon>Agaricomycotina</taxon>
        <taxon>Agaricomycetes</taxon>
        <taxon>Agaricomycetidae</taxon>
        <taxon>Agaricales</taxon>
        <taxon>Marasmiineae</taxon>
        <taxon>Mycenaceae</taxon>
        <taxon>Mycena</taxon>
    </lineage>
</organism>
<protein>
    <submittedName>
        <fullName evidence="1">Uncharacterized protein</fullName>
    </submittedName>
</protein>